<comment type="caution">
    <text evidence="1">The sequence shown here is derived from an EMBL/GenBank/DDBJ whole genome shotgun (WGS) entry which is preliminary data.</text>
</comment>
<keyword evidence="2" id="KW-1185">Reference proteome</keyword>
<organism evidence="1 2">
    <name type="scientific">Datura stramonium</name>
    <name type="common">Jimsonweed</name>
    <name type="synonym">Common thornapple</name>
    <dbReference type="NCBI Taxonomy" id="4076"/>
    <lineage>
        <taxon>Eukaryota</taxon>
        <taxon>Viridiplantae</taxon>
        <taxon>Streptophyta</taxon>
        <taxon>Embryophyta</taxon>
        <taxon>Tracheophyta</taxon>
        <taxon>Spermatophyta</taxon>
        <taxon>Magnoliopsida</taxon>
        <taxon>eudicotyledons</taxon>
        <taxon>Gunneridae</taxon>
        <taxon>Pentapetalae</taxon>
        <taxon>asterids</taxon>
        <taxon>lamiids</taxon>
        <taxon>Solanales</taxon>
        <taxon>Solanaceae</taxon>
        <taxon>Solanoideae</taxon>
        <taxon>Datureae</taxon>
        <taxon>Datura</taxon>
    </lineage>
</organism>
<gene>
    <name evidence="1" type="ORF">HAX54_023724</name>
</gene>
<evidence type="ECO:0000313" key="2">
    <source>
        <dbReference type="Proteomes" id="UP000823775"/>
    </source>
</evidence>
<protein>
    <submittedName>
        <fullName evidence="1">Uncharacterized protein</fullName>
    </submittedName>
</protein>
<accession>A0ABS8UYT0</accession>
<evidence type="ECO:0000313" key="1">
    <source>
        <dbReference type="EMBL" id="MCD9639295.1"/>
    </source>
</evidence>
<reference evidence="1 2" key="1">
    <citation type="journal article" date="2021" name="BMC Genomics">
        <title>Datura genome reveals duplications of psychoactive alkaloid biosynthetic genes and high mutation rate following tissue culture.</title>
        <authorList>
            <person name="Rajewski A."/>
            <person name="Carter-House D."/>
            <person name="Stajich J."/>
            <person name="Litt A."/>
        </authorList>
    </citation>
    <scope>NUCLEOTIDE SEQUENCE [LARGE SCALE GENOMIC DNA]</scope>
    <source>
        <strain evidence="1">AR-01</strain>
    </source>
</reference>
<name>A0ABS8UYT0_DATST</name>
<dbReference type="Proteomes" id="UP000823775">
    <property type="component" value="Unassembled WGS sequence"/>
</dbReference>
<dbReference type="EMBL" id="JACEIK010002886">
    <property type="protein sequence ID" value="MCD9639295.1"/>
    <property type="molecule type" value="Genomic_DNA"/>
</dbReference>
<sequence>MCHNGLLRTESAYPVHARDTNVPCWVKARQASCHAKGSPQEIPYQVSFRVHGVYGLKEQKWQNGIEGTSIEKLASHRHTCATACARNRKKWHYRNATRRHIVKMSRTTWRHLGAMSGVRHGAFWAAKSQIPILLGIEVENPIQCQKGTMQAYSTTIYTPS</sequence>
<proteinExistence type="predicted"/>